<dbReference type="PANTHER" id="PTHR46300">
    <property type="entry name" value="P450, PUTATIVE (EUROFUNG)-RELATED-RELATED"/>
    <property type="match status" value="1"/>
</dbReference>
<dbReference type="CDD" id="cd11065">
    <property type="entry name" value="CYP64-like"/>
    <property type="match status" value="1"/>
</dbReference>
<keyword evidence="10" id="KW-0472">Membrane</keyword>
<evidence type="ECO:0000313" key="12">
    <source>
        <dbReference type="Proteomes" id="UP001203297"/>
    </source>
</evidence>
<dbReference type="EMBL" id="WTXG01000060">
    <property type="protein sequence ID" value="KAI0295339.1"/>
    <property type="molecule type" value="Genomic_DNA"/>
</dbReference>
<dbReference type="InterPro" id="IPR036396">
    <property type="entry name" value="Cyt_P450_sf"/>
</dbReference>
<keyword evidence="6" id="KW-0560">Oxidoreductase</keyword>
<dbReference type="PRINTS" id="PR00385">
    <property type="entry name" value="P450"/>
</dbReference>
<keyword evidence="4 9" id="KW-0349">Heme</keyword>
<dbReference type="GO" id="GO:0004497">
    <property type="term" value="F:monooxygenase activity"/>
    <property type="evidence" value="ECO:0007669"/>
    <property type="project" value="UniProtKB-KW"/>
</dbReference>
<evidence type="ECO:0000256" key="5">
    <source>
        <dbReference type="ARBA" id="ARBA00022723"/>
    </source>
</evidence>
<name>A0AAD4LZ96_9AGAM</name>
<dbReference type="PRINTS" id="PR00463">
    <property type="entry name" value="EP450I"/>
</dbReference>
<dbReference type="Gene3D" id="1.10.630.10">
    <property type="entry name" value="Cytochrome P450"/>
    <property type="match status" value="1"/>
</dbReference>
<keyword evidence="8 11" id="KW-0503">Monooxygenase</keyword>
<dbReference type="SUPFAM" id="SSF48264">
    <property type="entry name" value="Cytochrome P450"/>
    <property type="match status" value="1"/>
</dbReference>
<dbReference type="InterPro" id="IPR050364">
    <property type="entry name" value="Cytochrome_P450_fung"/>
</dbReference>
<feature type="transmembrane region" description="Helical" evidence="10">
    <location>
        <begin position="6"/>
        <end position="23"/>
    </location>
</feature>
<proteinExistence type="inferred from homology"/>
<dbReference type="GO" id="GO:0005506">
    <property type="term" value="F:iron ion binding"/>
    <property type="evidence" value="ECO:0007669"/>
    <property type="project" value="InterPro"/>
</dbReference>
<evidence type="ECO:0000256" key="8">
    <source>
        <dbReference type="ARBA" id="ARBA00023033"/>
    </source>
</evidence>
<evidence type="ECO:0000256" key="6">
    <source>
        <dbReference type="ARBA" id="ARBA00023002"/>
    </source>
</evidence>
<accession>A0AAD4LZ96</accession>
<protein>
    <submittedName>
        <fullName evidence="11">CyP450 monooxygenase</fullName>
    </submittedName>
</protein>
<evidence type="ECO:0000313" key="11">
    <source>
        <dbReference type="EMBL" id="KAI0295339.1"/>
    </source>
</evidence>
<dbReference type="Pfam" id="PF00067">
    <property type="entry name" value="p450"/>
    <property type="match status" value="1"/>
</dbReference>
<sequence length="479" mass="53819">MVDLNLWHSLFASAILLISLSIFTTRSRRRHQKYPPGPRRLPLIGNLLNMPSKDGWVTYKKWSDQSGSDVVHVDVMGSHIVILNSGKAANELLEKRSAIYSDSMGLDFSHGTLPYGDRWRRLRRAFHAHFNATTSKEYRPLEMKAVQRLLRNLFENPDKFSQHLRLMTGQIILSIAYGLDVRTEDDPYVVAAERVVKAVSHVSSSPWFLLLDMMPWLIYMPSWFPGGSFLLEARKSHPIVLSTIETPHAEVKAALVTGTATTSVTAKMISQLHENSTEEEILATKAIPGFTYLAGSDTTVSALRTFFLAMTLYPQVQRKAQAEIDSVTGGSRLPDFSDMASFPYVDAVIKEVLRWHPVTPLGVPHRVMEDDVYEGHFIPAGSVIIPNVRGIIHDCVLFPEPDRFHPERWLVPDPPPSPEIVFGYGRRICQGRFMVRDTIWATIVNVLATFDISPVEDNPPKELYSSGLVSFVLSSLVIA</sequence>
<keyword evidence="12" id="KW-1185">Reference proteome</keyword>
<dbReference type="InterPro" id="IPR002401">
    <property type="entry name" value="Cyt_P450_E_grp-I"/>
</dbReference>
<comment type="similarity">
    <text evidence="3">Belongs to the cytochrome P450 family.</text>
</comment>
<dbReference type="AlphaFoldDB" id="A0AAD4LZ96"/>
<feature type="binding site" description="axial binding residue" evidence="9">
    <location>
        <position position="429"/>
    </location>
    <ligand>
        <name>heme</name>
        <dbReference type="ChEBI" id="CHEBI:30413"/>
    </ligand>
    <ligandPart>
        <name>Fe</name>
        <dbReference type="ChEBI" id="CHEBI:18248"/>
    </ligandPart>
</feature>
<evidence type="ECO:0000256" key="4">
    <source>
        <dbReference type="ARBA" id="ARBA00022617"/>
    </source>
</evidence>
<keyword evidence="5 9" id="KW-0479">Metal-binding</keyword>
<dbReference type="GO" id="GO:0020037">
    <property type="term" value="F:heme binding"/>
    <property type="evidence" value="ECO:0007669"/>
    <property type="project" value="InterPro"/>
</dbReference>
<evidence type="ECO:0000256" key="10">
    <source>
        <dbReference type="SAM" id="Phobius"/>
    </source>
</evidence>
<organism evidence="11 12">
    <name type="scientific">Multifurca ochricompacta</name>
    <dbReference type="NCBI Taxonomy" id="376703"/>
    <lineage>
        <taxon>Eukaryota</taxon>
        <taxon>Fungi</taxon>
        <taxon>Dikarya</taxon>
        <taxon>Basidiomycota</taxon>
        <taxon>Agaricomycotina</taxon>
        <taxon>Agaricomycetes</taxon>
        <taxon>Russulales</taxon>
        <taxon>Russulaceae</taxon>
        <taxon>Multifurca</taxon>
    </lineage>
</organism>
<gene>
    <name evidence="11" type="ORF">B0F90DRAFT_1638245</name>
</gene>
<keyword evidence="10" id="KW-1133">Transmembrane helix</keyword>
<evidence type="ECO:0000256" key="7">
    <source>
        <dbReference type="ARBA" id="ARBA00023004"/>
    </source>
</evidence>
<evidence type="ECO:0000256" key="9">
    <source>
        <dbReference type="PIRSR" id="PIRSR602401-1"/>
    </source>
</evidence>
<dbReference type="PANTHER" id="PTHR46300:SF7">
    <property type="entry name" value="P450, PUTATIVE (EUROFUNG)-RELATED"/>
    <property type="match status" value="1"/>
</dbReference>
<keyword evidence="7 9" id="KW-0408">Iron</keyword>
<keyword evidence="10" id="KW-0812">Transmembrane</keyword>
<dbReference type="Proteomes" id="UP001203297">
    <property type="component" value="Unassembled WGS sequence"/>
</dbReference>
<comment type="pathway">
    <text evidence="2">Secondary metabolite biosynthesis.</text>
</comment>
<dbReference type="GO" id="GO:0016705">
    <property type="term" value="F:oxidoreductase activity, acting on paired donors, with incorporation or reduction of molecular oxygen"/>
    <property type="evidence" value="ECO:0007669"/>
    <property type="project" value="InterPro"/>
</dbReference>
<reference evidence="11" key="1">
    <citation type="journal article" date="2022" name="New Phytol.">
        <title>Evolutionary transition to the ectomycorrhizal habit in the genomes of a hyperdiverse lineage of mushroom-forming fungi.</title>
        <authorList>
            <person name="Looney B."/>
            <person name="Miyauchi S."/>
            <person name="Morin E."/>
            <person name="Drula E."/>
            <person name="Courty P.E."/>
            <person name="Kohler A."/>
            <person name="Kuo A."/>
            <person name="LaButti K."/>
            <person name="Pangilinan J."/>
            <person name="Lipzen A."/>
            <person name="Riley R."/>
            <person name="Andreopoulos W."/>
            <person name="He G."/>
            <person name="Johnson J."/>
            <person name="Nolan M."/>
            <person name="Tritt A."/>
            <person name="Barry K.W."/>
            <person name="Grigoriev I.V."/>
            <person name="Nagy L.G."/>
            <person name="Hibbett D."/>
            <person name="Henrissat B."/>
            <person name="Matheny P.B."/>
            <person name="Labbe J."/>
            <person name="Martin F.M."/>
        </authorList>
    </citation>
    <scope>NUCLEOTIDE SEQUENCE</scope>
    <source>
        <strain evidence="11">BPL690</strain>
    </source>
</reference>
<evidence type="ECO:0000256" key="3">
    <source>
        <dbReference type="ARBA" id="ARBA00010617"/>
    </source>
</evidence>
<comment type="caution">
    <text evidence="11">The sequence shown here is derived from an EMBL/GenBank/DDBJ whole genome shotgun (WGS) entry which is preliminary data.</text>
</comment>
<comment type="cofactor">
    <cofactor evidence="1 9">
        <name>heme</name>
        <dbReference type="ChEBI" id="CHEBI:30413"/>
    </cofactor>
</comment>
<dbReference type="InterPro" id="IPR001128">
    <property type="entry name" value="Cyt_P450"/>
</dbReference>
<evidence type="ECO:0000256" key="2">
    <source>
        <dbReference type="ARBA" id="ARBA00005179"/>
    </source>
</evidence>
<evidence type="ECO:0000256" key="1">
    <source>
        <dbReference type="ARBA" id="ARBA00001971"/>
    </source>
</evidence>